<protein>
    <submittedName>
        <fullName evidence="1">RCG35248</fullName>
    </submittedName>
</protein>
<organism evidence="1 2">
    <name type="scientific">Rattus norvegicus</name>
    <name type="common">Rat</name>
    <dbReference type="NCBI Taxonomy" id="10116"/>
    <lineage>
        <taxon>Eukaryota</taxon>
        <taxon>Metazoa</taxon>
        <taxon>Chordata</taxon>
        <taxon>Craniata</taxon>
        <taxon>Vertebrata</taxon>
        <taxon>Euteleostomi</taxon>
        <taxon>Mammalia</taxon>
        <taxon>Eutheria</taxon>
        <taxon>Euarchontoglires</taxon>
        <taxon>Glires</taxon>
        <taxon>Rodentia</taxon>
        <taxon>Myomorpha</taxon>
        <taxon>Muroidea</taxon>
        <taxon>Muridae</taxon>
        <taxon>Murinae</taxon>
        <taxon>Rattus</taxon>
    </lineage>
</organism>
<dbReference type="EMBL" id="CH473948">
    <property type="protein sequence ID" value="EDM03936.1"/>
    <property type="molecule type" value="Genomic_DNA"/>
</dbReference>
<accession>A6HD31</accession>
<dbReference type="AlphaFoldDB" id="A6HD31"/>
<gene>
    <name evidence="1" type="ORF">rCG_35248</name>
</gene>
<proteinExistence type="predicted"/>
<name>A6HD31_RAT</name>
<evidence type="ECO:0000313" key="2">
    <source>
        <dbReference type="Proteomes" id="UP000234681"/>
    </source>
</evidence>
<reference evidence="1 2" key="1">
    <citation type="submission" date="2005-07" db="EMBL/GenBank/DDBJ databases">
        <authorList>
            <person name="Mural R.J."/>
            <person name="Li P.W."/>
            <person name="Adams M.D."/>
            <person name="Amanatides P.G."/>
            <person name="Baden-Tillson H."/>
            <person name="Barnstead M."/>
            <person name="Chin S.H."/>
            <person name="Dew I."/>
            <person name="Evans C.A."/>
            <person name="Ferriera S."/>
            <person name="Flanigan M."/>
            <person name="Fosler C."/>
            <person name="Glodek A."/>
            <person name="Gu Z."/>
            <person name="Holt R.A."/>
            <person name="Jennings D."/>
            <person name="Kraft C.L."/>
            <person name="Lu F."/>
            <person name="Nguyen T."/>
            <person name="Nusskern D.R."/>
            <person name="Pfannkoch C.M."/>
            <person name="Sitter C."/>
            <person name="Sutton G.G."/>
            <person name="Venter J.C."/>
            <person name="Wang Z."/>
            <person name="Woodage T."/>
            <person name="Zheng X.H."/>
            <person name="Zhong F."/>
        </authorList>
    </citation>
    <scope>NUCLEOTIDE SEQUENCE [LARGE SCALE GENOMIC DNA]</scope>
    <source>
        <strain>BN</strain>
        <strain evidence="2">Sprague-Dawley</strain>
    </source>
</reference>
<evidence type="ECO:0000313" key="1">
    <source>
        <dbReference type="EMBL" id="EDM03936.1"/>
    </source>
</evidence>
<sequence length="26" mass="2902">MSLKLLSVEHVGQPTPVKVETPVWLL</sequence>
<dbReference type="Proteomes" id="UP000234681">
    <property type="component" value="Chromosome 10"/>
</dbReference>